<dbReference type="EMBL" id="DS547095">
    <property type="protein sequence ID" value="EDR12041.1"/>
    <property type="molecule type" value="Genomic_DNA"/>
</dbReference>
<dbReference type="InParanoid" id="B0D1R8"/>
<dbReference type="AlphaFoldDB" id="B0D1R8"/>
<dbReference type="KEGG" id="lbc:LACBIDRAFT_314176"/>
<dbReference type="Proteomes" id="UP000001194">
    <property type="component" value="Unassembled WGS sequence"/>
</dbReference>
<dbReference type="RefSeq" id="XP_001877938.1">
    <property type="nucleotide sequence ID" value="XM_001877903.1"/>
</dbReference>
<evidence type="ECO:0000313" key="1">
    <source>
        <dbReference type="EMBL" id="EDR12041.1"/>
    </source>
</evidence>
<proteinExistence type="predicted"/>
<dbReference type="HOGENOM" id="CLU_2654906_0_0_1"/>
<dbReference type="GeneID" id="6073012"/>
<reference evidence="1 2" key="1">
    <citation type="journal article" date="2008" name="Nature">
        <title>The genome of Laccaria bicolor provides insights into mycorrhizal symbiosis.</title>
        <authorList>
            <person name="Martin F."/>
            <person name="Aerts A."/>
            <person name="Ahren D."/>
            <person name="Brun A."/>
            <person name="Danchin E.G.J."/>
            <person name="Duchaussoy F."/>
            <person name="Gibon J."/>
            <person name="Kohler A."/>
            <person name="Lindquist E."/>
            <person name="Pereda V."/>
            <person name="Salamov A."/>
            <person name="Shapiro H.J."/>
            <person name="Wuyts J."/>
            <person name="Blaudez D."/>
            <person name="Buee M."/>
            <person name="Brokstein P."/>
            <person name="Canbaeck B."/>
            <person name="Cohen D."/>
            <person name="Courty P.E."/>
            <person name="Coutinho P.M."/>
            <person name="Delaruelle C."/>
            <person name="Detter J.C."/>
            <person name="Deveau A."/>
            <person name="DiFazio S."/>
            <person name="Duplessis S."/>
            <person name="Fraissinet-Tachet L."/>
            <person name="Lucic E."/>
            <person name="Frey-Klett P."/>
            <person name="Fourrey C."/>
            <person name="Feussner I."/>
            <person name="Gay G."/>
            <person name="Grimwood J."/>
            <person name="Hoegger P.J."/>
            <person name="Jain P."/>
            <person name="Kilaru S."/>
            <person name="Labbe J."/>
            <person name="Lin Y.C."/>
            <person name="Legue V."/>
            <person name="Le Tacon F."/>
            <person name="Marmeisse R."/>
            <person name="Melayah D."/>
            <person name="Montanini B."/>
            <person name="Muratet M."/>
            <person name="Nehls U."/>
            <person name="Niculita-Hirzel H."/>
            <person name="Oudot-Le Secq M.P."/>
            <person name="Peter M."/>
            <person name="Quesneville H."/>
            <person name="Rajashekar B."/>
            <person name="Reich M."/>
            <person name="Rouhier N."/>
            <person name="Schmutz J."/>
            <person name="Yin T."/>
            <person name="Chalot M."/>
            <person name="Henrissat B."/>
            <person name="Kuees U."/>
            <person name="Lucas S."/>
            <person name="Van de Peer Y."/>
            <person name="Podila G.K."/>
            <person name="Polle A."/>
            <person name="Pukkila P.J."/>
            <person name="Richardson P.M."/>
            <person name="Rouze P."/>
            <person name="Sanders I.R."/>
            <person name="Stajich J.E."/>
            <person name="Tunlid A."/>
            <person name="Tuskan G."/>
            <person name="Grigoriev I.V."/>
        </authorList>
    </citation>
    <scope>NUCLEOTIDE SEQUENCE [LARGE SCALE GENOMIC DNA]</scope>
    <source>
        <strain evidence="2">S238N-H82 / ATCC MYA-4686</strain>
    </source>
</reference>
<name>B0D1R8_LACBS</name>
<evidence type="ECO:0000313" key="2">
    <source>
        <dbReference type="Proteomes" id="UP000001194"/>
    </source>
</evidence>
<keyword evidence="2" id="KW-1185">Reference proteome</keyword>
<sequence>MKHIWGCGTMHSGRNIVECFNAYSLSSKLIQQKFDKRRGTYRYLFSYPLRAGHRDSLPALPNRHLHCGIYTPVVIV</sequence>
<gene>
    <name evidence="1" type="ORF">LACBIDRAFT_314176</name>
</gene>
<accession>B0D1R8</accession>
<protein>
    <submittedName>
        <fullName evidence="1">Predicted protein</fullName>
    </submittedName>
</protein>
<organism evidence="2">
    <name type="scientific">Laccaria bicolor (strain S238N-H82 / ATCC MYA-4686)</name>
    <name type="common">Bicoloured deceiver</name>
    <name type="synonym">Laccaria laccata var. bicolor</name>
    <dbReference type="NCBI Taxonomy" id="486041"/>
    <lineage>
        <taxon>Eukaryota</taxon>
        <taxon>Fungi</taxon>
        <taxon>Dikarya</taxon>
        <taxon>Basidiomycota</taxon>
        <taxon>Agaricomycotina</taxon>
        <taxon>Agaricomycetes</taxon>
        <taxon>Agaricomycetidae</taxon>
        <taxon>Agaricales</taxon>
        <taxon>Agaricineae</taxon>
        <taxon>Hydnangiaceae</taxon>
        <taxon>Laccaria</taxon>
    </lineage>
</organism>